<dbReference type="EMBL" id="JBHUGZ010000010">
    <property type="protein sequence ID" value="MFD1984066.1"/>
    <property type="molecule type" value="Genomic_DNA"/>
</dbReference>
<comment type="caution">
    <text evidence="1">The sequence shown here is derived from an EMBL/GenBank/DDBJ whole genome shotgun (WGS) entry which is preliminary data.</text>
</comment>
<accession>A0ABW4UAR7</accession>
<reference evidence="2" key="1">
    <citation type="journal article" date="2019" name="Int. J. Syst. Evol. Microbiol.">
        <title>The Global Catalogue of Microorganisms (GCM) 10K type strain sequencing project: providing services to taxonomists for standard genome sequencing and annotation.</title>
        <authorList>
            <consortium name="The Broad Institute Genomics Platform"/>
            <consortium name="The Broad Institute Genome Sequencing Center for Infectious Disease"/>
            <person name="Wu L."/>
            <person name="Ma J."/>
        </authorList>
    </citation>
    <scope>NUCLEOTIDE SEQUENCE [LARGE SCALE GENOMIC DNA]</scope>
    <source>
        <strain evidence="2">CGMCC 1.16225</strain>
    </source>
</reference>
<sequence>MRLSPLDAMSCVPQGIIGFGNFLSGRHEQAVTAGRRAVELNPGFSILHGWLAAPLARLGRLDEAKGAATRLLSLDPHFSIGRWSAAVGIAPDIIDDVTDAMRTAGLPE</sequence>
<keyword evidence="2" id="KW-1185">Reference proteome</keyword>
<evidence type="ECO:0000313" key="2">
    <source>
        <dbReference type="Proteomes" id="UP001597405"/>
    </source>
</evidence>
<proteinExistence type="predicted"/>
<evidence type="ECO:0000313" key="1">
    <source>
        <dbReference type="EMBL" id="MFD1984066.1"/>
    </source>
</evidence>
<dbReference type="Gene3D" id="1.25.40.10">
    <property type="entry name" value="Tetratricopeptide repeat domain"/>
    <property type="match status" value="1"/>
</dbReference>
<dbReference type="RefSeq" id="WP_379099524.1">
    <property type="nucleotide sequence ID" value="NZ_JBHUGZ010000010.1"/>
</dbReference>
<dbReference type="InterPro" id="IPR011990">
    <property type="entry name" value="TPR-like_helical_dom_sf"/>
</dbReference>
<organism evidence="1 2">
    <name type="scientific">Mesorhizobium newzealandense</name>
    <dbReference type="NCBI Taxonomy" id="1300302"/>
    <lineage>
        <taxon>Bacteria</taxon>
        <taxon>Pseudomonadati</taxon>
        <taxon>Pseudomonadota</taxon>
        <taxon>Alphaproteobacteria</taxon>
        <taxon>Hyphomicrobiales</taxon>
        <taxon>Phyllobacteriaceae</taxon>
        <taxon>Mesorhizobium</taxon>
    </lineage>
</organism>
<name>A0ABW4UAR7_9HYPH</name>
<protein>
    <recommendedName>
        <fullName evidence="3">Tetratricopeptide repeat protein</fullName>
    </recommendedName>
</protein>
<gene>
    <name evidence="1" type="ORF">ACFSOZ_15525</name>
</gene>
<dbReference type="SUPFAM" id="SSF48452">
    <property type="entry name" value="TPR-like"/>
    <property type="match status" value="1"/>
</dbReference>
<dbReference type="Proteomes" id="UP001597405">
    <property type="component" value="Unassembled WGS sequence"/>
</dbReference>
<evidence type="ECO:0008006" key="3">
    <source>
        <dbReference type="Google" id="ProtNLM"/>
    </source>
</evidence>